<evidence type="ECO:0000256" key="5">
    <source>
        <dbReference type="SAM" id="MobiDB-lite"/>
    </source>
</evidence>
<dbReference type="PROSITE" id="PS50016">
    <property type="entry name" value="ZF_PHD_2"/>
    <property type="match status" value="1"/>
</dbReference>
<sequence length="788" mass="87752">MANKVRGAKILRKRRGGGGWRRGRGARARQGDGSDGTSDEDYVAAEEDDGSSDCSYSSDASRESAVQDAESTGCSEDEEDEEDEEYGASECEEWGAARGRRPRKRPAPAGSRRKRKATSSSRRKSMVHRIVDEAEAPRMRNRRGGSLQRSRISDESEEGDYDDDEDEEFAPDEYDDDGDEEYLVSSPVRRTGGRKDGSVKRKRRKSSTRGESKGKDKKKKAPVRKRQWKINRSSDDEDFVVDDAILVEGVNKKTKKSSSRRKRRAKRLETASISDDDDFVVDDEVSVERTKGKKRKKKVASNGKKKRPRARRSDTSDSDFDCTIFEEELRDLQVGAPLSRRRQKPVPSAAPNEKKRRGKEVDDAGRQICGICLSEEQKGAIQGLLDCCSHYFCFACIMEWSKVESRCPLCKKRFKTISQLARSGSGLGLRAVVKRIPKRDQVYQPSEEEIRNYLDPYADVVCMECQRGGDGHLMLLCDICDSPAHTYCVGLGMEVPEGNWYCDGCWSMAPGSSNRCVHESVIEHGIRNSDLLHSSGETVSADTTYYRAREISQDSATLRSPYQSLSGVGVGDSGGYHSPLRDHATRLPLSGFGASTLSGRRSIRRRIQIMLSNNGRLTPEGVVGNQHSRVESDICRSEVDQPGETLHLPEESPKGGINGTSNRLFSTPRAHMRPCTHNEETGFSTVEDSKARVQSMVKKHLSRLTRNNVLERRDFKDVARRATHTILAACGVQHRRDMVGTPVEPPPNCTHEADGELSGLLKDCCSVCFASFAGSVVRRLVESNLQAT</sequence>
<evidence type="ECO:0000256" key="1">
    <source>
        <dbReference type="ARBA" id="ARBA00022723"/>
    </source>
</evidence>
<feature type="compositionally biased region" description="Acidic residues" evidence="5">
    <location>
        <begin position="274"/>
        <end position="285"/>
    </location>
</feature>
<evidence type="ECO:0000256" key="4">
    <source>
        <dbReference type="PROSITE-ProRule" id="PRU00175"/>
    </source>
</evidence>
<feature type="compositionally biased region" description="Basic residues" evidence="5">
    <location>
        <begin position="215"/>
        <end position="229"/>
    </location>
</feature>
<dbReference type="OrthoDB" id="365379at2759"/>
<feature type="compositionally biased region" description="Acidic residues" evidence="5">
    <location>
        <begin position="155"/>
        <end position="182"/>
    </location>
</feature>
<protein>
    <recommendedName>
        <fullName evidence="10">PHD and RING finger domain-containing protein 1</fullName>
    </recommendedName>
</protein>
<evidence type="ECO:0000259" key="6">
    <source>
        <dbReference type="PROSITE" id="PS50016"/>
    </source>
</evidence>
<keyword evidence="2 4" id="KW-0863">Zinc-finger</keyword>
<feature type="compositionally biased region" description="Basic and acidic residues" evidence="5">
    <location>
        <begin position="129"/>
        <end position="138"/>
    </location>
</feature>
<feature type="region of interest" description="Disordered" evidence="5">
    <location>
        <begin position="336"/>
        <end position="359"/>
    </location>
</feature>
<dbReference type="InterPro" id="IPR001841">
    <property type="entry name" value="Znf_RING"/>
</dbReference>
<keyword evidence="1" id="KW-0479">Metal-binding</keyword>
<dbReference type="InterPro" id="IPR011011">
    <property type="entry name" value="Znf_FYVE_PHD"/>
</dbReference>
<organism evidence="8 9">
    <name type="scientific">Colocasia esculenta</name>
    <name type="common">Wild taro</name>
    <name type="synonym">Arum esculentum</name>
    <dbReference type="NCBI Taxonomy" id="4460"/>
    <lineage>
        <taxon>Eukaryota</taxon>
        <taxon>Viridiplantae</taxon>
        <taxon>Streptophyta</taxon>
        <taxon>Embryophyta</taxon>
        <taxon>Tracheophyta</taxon>
        <taxon>Spermatophyta</taxon>
        <taxon>Magnoliopsida</taxon>
        <taxon>Liliopsida</taxon>
        <taxon>Araceae</taxon>
        <taxon>Aroideae</taxon>
        <taxon>Colocasieae</taxon>
        <taxon>Colocasia</taxon>
    </lineage>
</organism>
<feature type="compositionally biased region" description="Basic residues" evidence="5">
    <location>
        <begin position="98"/>
        <end position="127"/>
    </location>
</feature>
<evidence type="ECO:0000256" key="2">
    <source>
        <dbReference type="ARBA" id="ARBA00022771"/>
    </source>
</evidence>
<feature type="region of interest" description="Disordered" evidence="5">
    <location>
        <begin position="1"/>
        <end position="232"/>
    </location>
</feature>
<dbReference type="InterPro" id="IPR058746">
    <property type="entry name" value="Znf_RING-type_Topors"/>
</dbReference>
<feature type="domain" description="RING-type" evidence="7">
    <location>
        <begin position="369"/>
        <end position="411"/>
    </location>
</feature>
<feature type="compositionally biased region" description="Acidic residues" evidence="5">
    <location>
        <begin position="75"/>
        <end position="93"/>
    </location>
</feature>
<feature type="compositionally biased region" description="Basic residues" evidence="5">
    <location>
        <begin position="1"/>
        <end position="27"/>
    </location>
</feature>
<feature type="compositionally biased region" description="Acidic residues" evidence="5">
    <location>
        <begin position="37"/>
        <end position="51"/>
    </location>
</feature>
<evidence type="ECO:0000313" key="9">
    <source>
        <dbReference type="Proteomes" id="UP000652761"/>
    </source>
</evidence>
<dbReference type="InterPro" id="IPR013083">
    <property type="entry name" value="Znf_RING/FYVE/PHD"/>
</dbReference>
<dbReference type="GO" id="GO:0008270">
    <property type="term" value="F:zinc ion binding"/>
    <property type="evidence" value="ECO:0007669"/>
    <property type="project" value="UniProtKB-KW"/>
</dbReference>
<evidence type="ECO:0008006" key="10">
    <source>
        <dbReference type="Google" id="ProtNLM"/>
    </source>
</evidence>
<name>A0A843XKN5_COLES</name>
<dbReference type="SUPFAM" id="SSF57903">
    <property type="entry name" value="FYVE/PHD zinc finger"/>
    <property type="match status" value="1"/>
</dbReference>
<dbReference type="Gene3D" id="3.30.40.10">
    <property type="entry name" value="Zinc/RING finger domain, C3HC4 (zinc finger)"/>
    <property type="match status" value="2"/>
</dbReference>
<comment type="caution">
    <text evidence="8">The sequence shown here is derived from an EMBL/GenBank/DDBJ whole genome shotgun (WGS) entry which is preliminary data.</text>
</comment>
<dbReference type="SMART" id="SM00249">
    <property type="entry name" value="PHD"/>
    <property type="match status" value="1"/>
</dbReference>
<dbReference type="Proteomes" id="UP000652761">
    <property type="component" value="Unassembled WGS sequence"/>
</dbReference>
<dbReference type="PROSITE" id="PS00518">
    <property type="entry name" value="ZF_RING_1"/>
    <property type="match status" value="1"/>
</dbReference>
<dbReference type="SUPFAM" id="SSF57850">
    <property type="entry name" value="RING/U-box"/>
    <property type="match status" value="1"/>
</dbReference>
<keyword evidence="3" id="KW-0862">Zinc</keyword>
<proteinExistence type="predicted"/>
<dbReference type="AlphaFoldDB" id="A0A843XKN5"/>
<dbReference type="PROSITE" id="PS50089">
    <property type="entry name" value="ZF_RING_2"/>
    <property type="match status" value="1"/>
</dbReference>
<keyword evidence="9" id="KW-1185">Reference proteome</keyword>
<evidence type="ECO:0000256" key="3">
    <source>
        <dbReference type="ARBA" id="ARBA00022833"/>
    </source>
</evidence>
<dbReference type="CDD" id="cd16574">
    <property type="entry name" value="RING-HC_Topors"/>
    <property type="match status" value="1"/>
</dbReference>
<reference evidence="8" key="1">
    <citation type="submission" date="2017-07" db="EMBL/GenBank/DDBJ databases">
        <title>Taro Niue Genome Assembly and Annotation.</title>
        <authorList>
            <person name="Atibalentja N."/>
            <person name="Keating K."/>
            <person name="Fields C.J."/>
        </authorList>
    </citation>
    <scope>NUCLEOTIDE SEQUENCE</scope>
    <source>
        <strain evidence="8">Niue_2</strain>
        <tissue evidence="8">Leaf</tissue>
    </source>
</reference>
<feature type="region of interest" description="Disordered" evidence="5">
    <location>
        <begin position="251"/>
        <end position="318"/>
    </location>
</feature>
<dbReference type="PANTHER" id="PTHR47177">
    <property type="entry name" value="F18C1.6 PROTEIN"/>
    <property type="match status" value="1"/>
</dbReference>
<dbReference type="InterPro" id="IPR017907">
    <property type="entry name" value="Znf_RING_CS"/>
</dbReference>
<feature type="compositionally biased region" description="Basic residues" evidence="5">
    <location>
        <begin position="291"/>
        <end position="310"/>
    </location>
</feature>
<dbReference type="SMART" id="SM00184">
    <property type="entry name" value="RING"/>
    <property type="match status" value="1"/>
</dbReference>
<dbReference type="InterPro" id="IPR001965">
    <property type="entry name" value="Znf_PHD"/>
</dbReference>
<accession>A0A843XKN5</accession>
<dbReference type="EMBL" id="NMUH01009123">
    <property type="protein sequence ID" value="MQM19690.1"/>
    <property type="molecule type" value="Genomic_DNA"/>
</dbReference>
<feature type="domain" description="PHD-type" evidence="6">
    <location>
        <begin position="459"/>
        <end position="508"/>
    </location>
</feature>
<gene>
    <name evidence="8" type="ORF">Taro_052698</name>
</gene>
<dbReference type="Pfam" id="PF13639">
    <property type="entry name" value="zf-RING_2"/>
    <property type="match status" value="1"/>
</dbReference>
<dbReference type="InterPro" id="IPR019787">
    <property type="entry name" value="Znf_PHD-finger"/>
</dbReference>
<evidence type="ECO:0000313" key="8">
    <source>
        <dbReference type="EMBL" id="MQM19690.1"/>
    </source>
</evidence>
<dbReference type="PANTHER" id="PTHR47177:SF3">
    <property type="entry name" value="F18C1.6 PROTEIN"/>
    <property type="match status" value="1"/>
</dbReference>
<evidence type="ECO:0000259" key="7">
    <source>
        <dbReference type="PROSITE" id="PS50089"/>
    </source>
</evidence>
<dbReference type="Pfam" id="PF00628">
    <property type="entry name" value="PHD"/>
    <property type="match status" value="1"/>
</dbReference>
<feature type="compositionally biased region" description="Basic residues" evidence="5">
    <location>
        <begin position="252"/>
        <end position="266"/>
    </location>
</feature>